<proteinExistence type="predicted"/>
<gene>
    <name evidence="1" type="ORF">ACFQ1S_01025</name>
</gene>
<accession>A0ABW3M2U0</accession>
<organism evidence="1 2">
    <name type="scientific">Kibdelosporangium lantanae</name>
    <dbReference type="NCBI Taxonomy" id="1497396"/>
    <lineage>
        <taxon>Bacteria</taxon>
        <taxon>Bacillati</taxon>
        <taxon>Actinomycetota</taxon>
        <taxon>Actinomycetes</taxon>
        <taxon>Pseudonocardiales</taxon>
        <taxon>Pseudonocardiaceae</taxon>
        <taxon>Kibdelosporangium</taxon>
    </lineage>
</organism>
<comment type="caution">
    <text evidence="1">The sequence shown here is derived from an EMBL/GenBank/DDBJ whole genome shotgun (WGS) entry which is preliminary data.</text>
</comment>
<feature type="non-terminal residue" evidence="1">
    <location>
        <position position="64"/>
    </location>
</feature>
<evidence type="ECO:0000313" key="1">
    <source>
        <dbReference type="EMBL" id="MFD1044276.1"/>
    </source>
</evidence>
<reference evidence="2" key="1">
    <citation type="journal article" date="2019" name="Int. J. Syst. Evol. Microbiol.">
        <title>The Global Catalogue of Microorganisms (GCM) 10K type strain sequencing project: providing services to taxonomists for standard genome sequencing and annotation.</title>
        <authorList>
            <consortium name="The Broad Institute Genomics Platform"/>
            <consortium name="The Broad Institute Genome Sequencing Center for Infectious Disease"/>
            <person name="Wu L."/>
            <person name="Ma J."/>
        </authorList>
    </citation>
    <scope>NUCLEOTIDE SEQUENCE [LARGE SCALE GENOMIC DNA]</scope>
    <source>
        <strain evidence="2">JCM 31486</strain>
    </source>
</reference>
<keyword evidence="2" id="KW-1185">Reference proteome</keyword>
<protein>
    <submittedName>
        <fullName evidence="1">Uncharacterized protein</fullName>
    </submittedName>
</protein>
<sequence length="64" mass="7013">MYLSTIDRAKSTGRPRLKAIGGTVVVAPDVHAADRRDLPEVLDEEVAVLWLQGDLTVGHRRPPP</sequence>
<dbReference type="EMBL" id="JBHTIS010000023">
    <property type="protein sequence ID" value="MFD1044276.1"/>
    <property type="molecule type" value="Genomic_DNA"/>
</dbReference>
<name>A0ABW3M2U0_9PSEU</name>
<dbReference type="Proteomes" id="UP001597045">
    <property type="component" value="Unassembled WGS sequence"/>
</dbReference>
<evidence type="ECO:0000313" key="2">
    <source>
        <dbReference type="Proteomes" id="UP001597045"/>
    </source>
</evidence>